<comment type="caution">
    <text evidence="3">The sequence shown here is derived from an EMBL/GenBank/DDBJ whole genome shotgun (WGS) entry which is preliminary data.</text>
</comment>
<dbReference type="AlphaFoldDB" id="A0A086P6R7"/>
<keyword evidence="4" id="KW-1185">Reference proteome</keyword>
<dbReference type="SUPFAM" id="SSF56655">
    <property type="entry name" value="Carbohydrate phosphatase"/>
    <property type="match status" value="1"/>
</dbReference>
<dbReference type="Gene3D" id="3.30.540.10">
    <property type="entry name" value="Fructose-1,6-Bisphosphatase, subunit A, domain 1"/>
    <property type="match status" value="1"/>
</dbReference>
<accession>A0A086P6R7</accession>
<evidence type="ECO:0000256" key="2">
    <source>
        <dbReference type="PIRSR" id="PIRSR600760-2"/>
    </source>
</evidence>
<protein>
    <submittedName>
        <fullName evidence="3">Histidinol-phosphate phosphatase</fullName>
    </submittedName>
</protein>
<evidence type="ECO:0000313" key="4">
    <source>
        <dbReference type="Proteomes" id="UP000024284"/>
    </source>
</evidence>
<keyword evidence="2" id="KW-0460">Magnesium</keyword>
<reference evidence="3" key="1">
    <citation type="submission" date="2014-08" db="EMBL/GenBank/DDBJ databases">
        <title>Draft genome sequences of Sphingobium herbicidovorans.</title>
        <authorList>
            <person name="Gan H.M."/>
            <person name="Gan H.Y."/>
            <person name="Savka M.A."/>
        </authorList>
    </citation>
    <scope>NUCLEOTIDE SEQUENCE [LARGE SCALE GENOMIC DNA]</scope>
    <source>
        <strain evidence="3">NBRC 16415</strain>
    </source>
</reference>
<dbReference type="eggNOG" id="COG0483">
    <property type="taxonomic scope" value="Bacteria"/>
</dbReference>
<feature type="binding site" evidence="2">
    <location>
        <position position="188"/>
    </location>
    <ligand>
        <name>Mg(2+)</name>
        <dbReference type="ChEBI" id="CHEBI:18420"/>
        <label>1</label>
        <note>catalytic</note>
    </ligand>
</feature>
<proteinExistence type="inferred from homology"/>
<dbReference type="GO" id="GO:0046872">
    <property type="term" value="F:metal ion binding"/>
    <property type="evidence" value="ECO:0007669"/>
    <property type="project" value="UniProtKB-KW"/>
</dbReference>
<dbReference type="PRINTS" id="PR00377">
    <property type="entry name" value="IMPHPHTASES"/>
</dbReference>
<dbReference type="EMBL" id="JFZA02000034">
    <property type="protein sequence ID" value="KFG89085.1"/>
    <property type="molecule type" value="Genomic_DNA"/>
</dbReference>
<evidence type="ECO:0000313" key="3">
    <source>
        <dbReference type="EMBL" id="KFG89085.1"/>
    </source>
</evidence>
<dbReference type="InterPro" id="IPR000760">
    <property type="entry name" value="Inositol_monophosphatase-like"/>
</dbReference>
<name>A0A086P6R7_SPHHM</name>
<evidence type="ECO:0000256" key="1">
    <source>
        <dbReference type="ARBA" id="ARBA00009759"/>
    </source>
</evidence>
<dbReference type="PANTHER" id="PTHR20854:SF4">
    <property type="entry name" value="INOSITOL-1-MONOPHOSPHATASE-RELATED"/>
    <property type="match status" value="1"/>
</dbReference>
<dbReference type="Proteomes" id="UP000024284">
    <property type="component" value="Unassembled WGS sequence"/>
</dbReference>
<gene>
    <name evidence="3" type="ORF">BV98_002912</name>
</gene>
<dbReference type="PATRIC" id="fig|1219045.3.peg.2954"/>
<sequence length="234" mass="26712">MDIRALLDECRLMIMAMMPQIMERRYRIQYKPDRSPVTEADQYIEAKLHAFLQDRLPGLTFVGEESYDFQAAEHPGYFVLLDPIDGTENFCSGLKEWGVSLGVWKDGIHQGSLLMIPELGEHLMTGDPCTNLHSRITGFSSSFNEEIADGIRDAIEYRVTGCAVYNLFNVIRGSFARFINPKGAYAWDLLPGVMLALEHGCSVRVNDADYHGQFLEPHRKYRVDIRHRYDPHPG</sequence>
<dbReference type="GO" id="GO:0006020">
    <property type="term" value="P:inositol metabolic process"/>
    <property type="evidence" value="ECO:0007669"/>
    <property type="project" value="TreeGrafter"/>
</dbReference>
<keyword evidence="2" id="KW-0479">Metal-binding</keyword>
<organism evidence="3 4">
    <name type="scientific">Sphingobium herbicidovorans (strain ATCC 700291 / DSM 11019 / CCUG 56400 / KCTC 2939 / LMG 18315 / NBRC 16415 / MH)</name>
    <name type="common">Sphingomonas herbicidovorans</name>
    <dbReference type="NCBI Taxonomy" id="1219045"/>
    <lineage>
        <taxon>Bacteria</taxon>
        <taxon>Pseudomonadati</taxon>
        <taxon>Pseudomonadota</taxon>
        <taxon>Alphaproteobacteria</taxon>
        <taxon>Sphingomonadales</taxon>
        <taxon>Sphingomonadaceae</taxon>
        <taxon>Sphingobium</taxon>
    </lineage>
</organism>
<dbReference type="RefSeq" id="WP_081570379.1">
    <property type="nucleotide sequence ID" value="NZ_JFZA02000034.1"/>
</dbReference>
<dbReference type="GO" id="GO:0007165">
    <property type="term" value="P:signal transduction"/>
    <property type="evidence" value="ECO:0007669"/>
    <property type="project" value="TreeGrafter"/>
</dbReference>
<comment type="cofactor">
    <cofactor evidence="2">
        <name>Mg(2+)</name>
        <dbReference type="ChEBI" id="CHEBI:18420"/>
    </cofactor>
</comment>
<dbReference type="STRING" id="76947.GCA_002080435_02330"/>
<feature type="binding site" evidence="2">
    <location>
        <position position="82"/>
    </location>
    <ligand>
        <name>Mg(2+)</name>
        <dbReference type="ChEBI" id="CHEBI:18420"/>
        <label>1</label>
        <note>catalytic</note>
    </ligand>
</feature>
<dbReference type="OrthoDB" id="7876138at2"/>
<feature type="binding site" evidence="2">
    <location>
        <position position="64"/>
    </location>
    <ligand>
        <name>Mg(2+)</name>
        <dbReference type="ChEBI" id="CHEBI:18420"/>
        <label>1</label>
        <note>catalytic</note>
    </ligand>
</feature>
<comment type="similarity">
    <text evidence="1">Belongs to the inositol monophosphatase superfamily.</text>
</comment>
<feature type="binding site" evidence="2">
    <location>
        <position position="85"/>
    </location>
    <ligand>
        <name>Mg(2+)</name>
        <dbReference type="ChEBI" id="CHEBI:18420"/>
        <label>1</label>
        <note>catalytic</note>
    </ligand>
</feature>
<feature type="binding site" evidence="2">
    <location>
        <position position="84"/>
    </location>
    <ligand>
        <name>Mg(2+)</name>
        <dbReference type="ChEBI" id="CHEBI:18420"/>
        <label>1</label>
        <note>catalytic</note>
    </ligand>
</feature>
<dbReference type="GO" id="GO:0008934">
    <property type="term" value="F:inositol monophosphate 1-phosphatase activity"/>
    <property type="evidence" value="ECO:0007669"/>
    <property type="project" value="TreeGrafter"/>
</dbReference>
<dbReference type="PANTHER" id="PTHR20854">
    <property type="entry name" value="INOSITOL MONOPHOSPHATASE"/>
    <property type="match status" value="1"/>
</dbReference>
<dbReference type="Gene3D" id="3.40.190.80">
    <property type="match status" value="1"/>
</dbReference>
<dbReference type="Pfam" id="PF00459">
    <property type="entry name" value="Inositol_P"/>
    <property type="match status" value="1"/>
</dbReference>